<evidence type="ECO:0000256" key="1">
    <source>
        <dbReference type="SAM" id="Phobius"/>
    </source>
</evidence>
<evidence type="ECO:0000313" key="2">
    <source>
        <dbReference type="EMBL" id="CAK0885060.1"/>
    </source>
</evidence>
<organism evidence="2 3">
    <name type="scientific">Prorocentrum cordatum</name>
    <dbReference type="NCBI Taxonomy" id="2364126"/>
    <lineage>
        <taxon>Eukaryota</taxon>
        <taxon>Sar</taxon>
        <taxon>Alveolata</taxon>
        <taxon>Dinophyceae</taxon>
        <taxon>Prorocentrales</taxon>
        <taxon>Prorocentraceae</taxon>
        <taxon>Prorocentrum</taxon>
    </lineage>
</organism>
<dbReference type="Proteomes" id="UP001189429">
    <property type="component" value="Unassembled WGS sequence"/>
</dbReference>
<evidence type="ECO:0000313" key="3">
    <source>
        <dbReference type="Proteomes" id="UP001189429"/>
    </source>
</evidence>
<gene>
    <name evidence="2" type="ORF">PCOR1329_LOCUS66785</name>
</gene>
<dbReference type="EMBL" id="CAUYUJ010018619">
    <property type="protein sequence ID" value="CAK0885060.1"/>
    <property type="molecule type" value="Genomic_DNA"/>
</dbReference>
<feature type="transmembrane region" description="Helical" evidence="1">
    <location>
        <begin position="44"/>
        <end position="63"/>
    </location>
</feature>
<accession>A0ABN9WFB8</accession>
<comment type="caution">
    <text evidence="2">The sequence shown here is derived from an EMBL/GenBank/DDBJ whole genome shotgun (WGS) entry which is preliminary data.</text>
</comment>
<name>A0ABN9WFB8_9DINO</name>
<reference evidence="2" key="1">
    <citation type="submission" date="2023-10" db="EMBL/GenBank/DDBJ databases">
        <authorList>
            <person name="Chen Y."/>
            <person name="Shah S."/>
            <person name="Dougan E. K."/>
            <person name="Thang M."/>
            <person name="Chan C."/>
        </authorList>
    </citation>
    <scope>NUCLEOTIDE SEQUENCE [LARGE SCALE GENOMIC DNA]</scope>
</reference>
<keyword evidence="1" id="KW-0812">Transmembrane</keyword>
<proteinExistence type="predicted"/>
<keyword evidence="1" id="KW-1133">Transmembrane helix</keyword>
<keyword evidence="3" id="KW-1185">Reference proteome</keyword>
<keyword evidence="1" id="KW-0472">Membrane</keyword>
<feature type="transmembrane region" description="Helical" evidence="1">
    <location>
        <begin position="21"/>
        <end position="38"/>
    </location>
</feature>
<sequence length="159" mass="17486">MQWRSFAQACCEVAPGKMRRMVASAVVAQLAGALMPAAPDRFFWTGLFAVASAASCAMICLAVELQLRKGFEYLARPLLRGKLVLWTLYPIARSVRLMGWIGTQTEQVLVLSALDFCMVLLLLTAILASHMHTFFRQAQTVVAHVHLNTVGAQHANPTE</sequence>
<protein>
    <submittedName>
        <fullName evidence="2">Uncharacterized protein</fullName>
    </submittedName>
</protein>
<feature type="transmembrane region" description="Helical" evidence="1">
    <location>
        <begin position="108"/>
        <end position="128"/>
    </location>
</feature>